<keyword evidence="2 7" id="KW-0812">Transmembrane</keyword>
<evidence type="ECO:0000256" key="7">
    <source>
        <dbReference type="SAM" id="Phobius"/>
    </source>
</evidence>
<dbReference type="PROSITE" id="PS00211">
    <property type="entry name" value="ABC_TRANSPORTER_1"/>
    <property type="match status" value="1"/>
</dbReference>
<feature type="transmembrane region" description="Helical" evidence="7">
    <location>
        <begin position="37"/>
        <end position="58"/>
    </location>
</feature>
<feature type="transmembrane region" description="Helical" evidence="7">
    <location>
        <begin position="286"/>
        <end position="308"/>
    </location>
</feature>
<dbReference type="InterPro" id="IPR027417">
    <property type="entry name" value="P-loop_NTPase"/>
</dbReference>
<feature type="domain" description="ABC transmembrane type-1" evidence="9">
    <location>
        <begin position="76"/>
        <end position="320"/>
    </location>
</feature>
<keyword evidence="5 7" id="KW-1133">Transmembrane helix</keyword>
<comment type="subcellular location">
    <subcellularLocation>
        <location evidence="1">Cell membrane</location>
        <topology evidence="1">Multi-pass membrane protein</topology>
    </subcellularLocation>
</comment>
<organism evidence="10 11">
    <name type="scientific">Brytella acorum</name>
    <dbReference type="NCBI Taxonomy" id="2959299"/>
    <lineage>
        <taxon>Bacteria</taxon>
        <taxon>Pseudomonadati</taxon>
        <taxon>Pseudomonadota</taxon>
        <taxon>Alphaproteobacteria</taxon>
        <taxon>Acetobacterales</taxon>
        <taxon>Acetobacteraceae</taxon>
        <taxon>Brytella</taxon>
    </lineage>
</organism>
<dbReference type="GO" id="GO:0034775">
    <property type="term" value="P:glutathione transmembrane transport"/>
    <property type="evidence" value="ECO:0007669"/>
    <property type="project" value="InterPro"/>
</dbReference>
<evidence type="ECO:0000256" key="6">
    <source>
        <dbReference type="ARBA" id="ARBA00023136"/>
    </source>
</evidence>
<comment type="caution">
    <text evidence="10">The sequence shown here is derived from an EMBL/GenBank/DDBJ whole genome shotgun (WGS) entry which is preliminary data.</text>
</comment>
<reference evidence="10" key="1">
    <citation type="submission" date="2023-03" db="EMBL/GenBank/DDBJ databases">
        <authorList>
            <person name="Cleenwerck I."/>
        </authorList>
    </citation>
    <scope>NUCLEOTIDE SEQUENCE</scope>
    <source>
        <strain evidence="10">LMG 32879</strain>
    </source>
</reference>
<dbReference type="Gene3D" id="3.40.50.300">
    <property type="entry name" value="P-loop containing nucleotide triphosphate hydrolases"/>
    <property type="match status" value="1"/>
</dbReference>
<keyword evidence="6 7" id="KW-0472">Membrane</keyword>
<dbReference type="InterPro" id="IPR039421">
    <property type="entry name" value="Type_1_exporter"/>
</dbReference>
<evidence type="ECO:0000256" key="3">
    <source>
        <dbReference type="ARBA" id="ARBA00022741"/>
    </source>
</evidence>
<evidence type="ECO:0000256" key="5">
    <source>
        <dbReference type="ARBA" id="ARBA00022989"/>
    </source>
</evidence>
<dbReference type="InterPro" id="IPR003439">
    <property type="entry name" value="ABC_transporter-like_ATP-bd"/>
</dbReference>
<dbReference type="InterPro" id="IPR003593">
    <property type="entry name" value="AAA+_ATPase"/>
</dbReference>
<dbReference type="PANTHER" id="PTHR24221">
    <property type="entry name" value="ATP-BINDING CASSETTE SUB-FAMILY B"/>
    <property type="match status" value="1"/>
</dbReference>
<dbReference type="InterPro" id="IPR014223">
    <property type="entry name" value="ABC_CydC/D"/>
</dbReference>
<dbReference type="Pfam" id="PF00005">
    <property type="entry name" value="ABC_tran"/>
    <property type="match status" value="1"/>
</dbReference>
<dbReference type="PROSITE" id="PS50893">
    <property type="entry name" value="ABC_TRANSPORTER_2"/>
    <property type="match status" value="1"/>
</dbReference>
<dbReference type="InterPro" id="IPR011527">
    <property type="entry name" value="ABC1_TM_dom"/>
</dbReference>
<dbReference type="SUPFAM" id="SSF52540">
    <property type="entry name" value="P-loop containing nucleoside triphosphate hydrolases"/>
    <property type="match status" value="1"/>
</dbReference>
<keyword evidence="3" id="KW-0547">Nucleotide-binding</keyword>
<dbReference type="SMART" id="SM00382">
    <property type="entry name" value="AAA"/>
    <property type="match status" value="1"/>
</dbReference>
<feature type="transmembrane region" description="Helical" evidence="7">
    <location>
        <begin position="174"/>
        <end position="194"/>
    </location>
</feature>
<dbReference type="Proteomes" id="UP001176960">
    <property type="component" value="Unassembled WGS sequence"/>
</dbReference>
<dbReference type="GO" id="GO:0005524">
    <property type="term" value="F:ATP binding"/>
    <property type="evidence" value="ECO:0007669"/>
    <property type="project" value="UniProtKB-KW"/>
</dbReference>
<dbReference type="GO" id="GO:0034040">
    <property type="term" value="F:ATPase-coupled lipid transmembrane transporter activity"/>
    <property type="evidence" value="ECO:0007669"/>
    <property type="project" value="TreeGrafter"/>
</dbReference>
<evidence type="ECO:0000313" key="10">
    <source>
        <dbReference type="EMBL" id="CAI9119754.1"/>
    </source>
</evidence>
<dbReference type="GO" id="GO:0005886">
    <property type="term" value="C:plasma membrane"/>
    <property type="evidence" value="ECO:0007669"/>
    <property type="project" value="UniProtKB-SubCell"/>
</dbReference>
<accession>A0AA35V4K3</accession>
<dbReference type="GO" id="GO:0016887">
    <property type="term" value="F:ATP hydrolysis activity"/>
    <property type="evidence" value="ECO:0007669"/>
    <property type="project" value="InterPro"/>
</dbReference>
<dbReference type="PROSITE" id="PS50929">
    <property type="entry name" value="ABC_TM1F"/>
    <property type="match status" value="1"/>
</dbReference>
<feature type="transmembrane region" description="Helical" evidence="7">
    <location>
        <begin position="64"/>
        <end position="88"/>
    </location>
</feature>
<dbReference type="Pfam" id="PF00664">
    <property type="entry name" value="ABC_membrane"/>
    <property type="match status" value="1"/>
</dbReference>
<feature type="transmembrane region" description="Helical" evidence="7">
    <location>
        <begin position="145"/>
        <end position="168"/>
    </location>
</feature>
<dbReference type="PANTHER" id="PTHR24221:SF653">
    <property type="entry name" value="TRANSPORT ATP-BINDING PROTEIN CYDC"/>
    <property type="match status" value="1"/>
</dbReference>
<evidence type="ECO:0000256" key="1">
    <source>
        <dbReference type="ARBA" id="ARBA00004651"/>
    </source>
</evidence>
<evidence type="ECO:0000259" key="9">
    <source>
        <dbReference type="PROSITE" id="PS50929"/>
    </source>
</evidence>
<dbReference type="InterPro" id="IPR036640">
    <property type="entry name" value="ABC1_TM_sf"/>
</dbReference>
<evidence type="ECO:0000259" key="8">
    <source>
        <dbReference type="PROSITE" id="PS50893"/>
    </source>
</evidence>
<proteinExistence type="predicted"/>
<evidence type="ECO:0000256" key="2">
    <source>
        <dbReference type="ARBA" id="ARBA00022692"/>
    </source>
</evidence>
<dbReference type="SUPFAM" id="SSF90123">
    <property type="entry name" value="ABC transporter transmembrane region"/>
    <property type="match status" value="1"/>
</dbReference>
<dbReference type="EMBL" id="CATKSH010000002">
    <property type="protein sequence ID" value="CAI9119754.1"/>
    <property type="molecule type" value="Genomic_DNA"/>
</dbReference>
<evidence type="ECO:0000256" key="4">
    <source>
        <dbReference type="ARBA" id="ARBA00022840"/>
    </source>
</evidence>
<feature type="transmembrane region" description="Helical" evidence="7">
    <location>
        <begin position="257"/>
        <end position="280"/>
    </location>
</feature>
<sequence>MSATRDERQTHTRLPHHSVATALGEILSVWRPWSTRLLCGGLLSILALFSGLALMGAAGLRVSAFATGVGLAIGYVVLRLAGVGRIILRYAERLFAHDAMFRALAGLRVWFFRKLAHGAAAGIGFRRSGDLLSRLVRDVDTLDNLYLRIALPFLGAVAAMPVLLIVGWHASPQLGVTLLVIFLMVAVLLPVIAARIARPAGAEISEAEADLRVAALDFASGMREARAFGAEPRLVDRILARQDVLYRTQWHHARRQAAAGASAFLWGQIAVLVIVCAMAGRVFGGVPALNGVVVLFVTVTAFEGAMGLTRAGVLAAKVGHAAQRVTAVADEAPLATDGTQEAPRDGDVVLENVSFAWSGKSRAVLDGLSMTIRRGERVALLGPSGIGKSTLAALLLKVVEPDEGRITFGGADLRTLTSDSLRARIGWLSQSTHLFDDTIRANLLLATPDAPESALWKALDEAEIGDFVRNLPDGLDSWVGEGGAKVSGGQARRIALARVLLTNAPLLVLDEPATGLDAETERAFLATLNETSRGRTVLLIAHRLLGVEQFDQVWRLNGGKVEAAPV</sequence>
<dbReference type="Gene3D" id="1.20.1560.10">
    <property type="entry name" value="ABC transporter type 1, transmembrane domain"/>
    <property type="match status" value="1"/>
</dbReference>
<protein>
    <submittedName>
        <fullName evidence="10">Thiol reductant ABC exporter subunit CydC</fullName>
    </submittedName>
</protein>
<dbReference type="AlphaFoldDB" id="A0AA35V4K3"/>
<dbReference type="GO" id="GO:0045454">
    <property type="term" value="P:cell redox homeostasis"/>
    <property type="evidence" value="ECO:0007669"/>
    <property type="project" value="InterPro"/>
</dbReference>
<evidence type="ECO:0000313" key="11">
    <source>
        <dbReference type="Proteomes" id="UP001176960"/>
    </source>
</evidence>
<feature type="domain" description="ABC transporter" evidence="8">
    <location>
        <begin position="348"/>
        <end position="566"/>
    </location>
</feature>
<keyword evidence="4" id="KW-0067">ATP-binding</keyword>
<name>A0AA35V4K3_9PROT</name>
<keyword evidence="11" id="KW-1185">Reference proteome</keyword>
<dbReference type="GO" id="GO:0140359">
    <property type="term" value="F:ABC-type transporter activity"/>
    <property type="evidence" value="ECO:0007669"/>
    <property type="project" value="InterPro"/>
</dbReference>
<dbReference type="NCBIfam" id="TIGR02868">
    <property type="entry name" value="CydC"/>
    <property type="match status" value="1"/>
</dbReference>
<dbReference type="InterPro" id="IPR017871">
    <property type="entry name" value="ABC_transporter-like_CS"/>
</dbReference>
<gene>
    <name evidence="10" type="primary">cydC</name>
    <name evidence="10" type="ORF">LMG32879_000579</name>
</gene>